<dbReference type="Pfam" id="PF01814">
    <property type="entry name" value="Hemerythrin"/>
    <property type="match status" value="1"/>
</dbReference>
<dbReference type="PANTHER" id="PTHR37164:SF1">
    <property type="entry name" value="BACTERIOHEMERYTHRIN"/>
    <property type="match status" value="1"/>
</dbReference>
<dbReference type="PROSITE" id="PS00550">
    <property type="entry name" value="HEMERYTHRINS"/>
    <property type="match status" value="1"/>
</dbReference>
<dbReference type="InterPro" id="IPR012312">
    <property type="entry name" value="Hemerythrin-like"/>
</dbReference>
<keyword evidence="7" id="KW-1185">Reference proteome</keyword>
<dbReference type="PANTHER" id="PTHR37164">
    <property type="entry name" value="BACTERIOHEMERYTHRIN"/>
    <property type="match status" value="1"/>
</dbReference>
<dbReference type="RefSeq" id="WP_354599084.1">
    <property type="nucleotide sequence ID" value="NZ_JBEWZI010000001.1"/>
</dbReference>
<protein>
    <submittedName>
        <fullName evidence="6">Bacteriohemerythrin</fullName>
    </submittedName>
</protein>
<sequence length="153" mass="17434">MRHDTFRLGSWVAGLLLGAAMRVVQWSEALCVGDVQIDADHQELFDLLDCLRLAVRENQPEMVAVGILSELVRRTEAHFRLEEQFMHRIQYAELAAHKAEHDKLLAQVRELHAKLVEGGLKLTLSVFQFLYGWLARHIETKDKALAVVLNKPA</sequence>
<dbReference type="NCBIfam" id="NF033749">
    <property type="entry name" value="bact_hemeryth"/>
    <property type="match status" value="1"/>
</dbReference>
<proteinExistence type="inferred from homology"/>
<reference evidence="6 7" key="1">
    <citation type="submission" date="2024-07" db="EMBL/GenBank/DDBJ databases">
        <title>Uliginosibacterium flavum JJ3220;KACC:17644.</title>
        <authorList>
            <person name="Kim M.K."/>
        </authorList>
    </citation>
    <scope>NUCLEOTIDE SEQUENCE [LARGE SCALE GENOMIC DNA]</scope>
    <source>
        <strain evidence="6 7">KACC:17644</strain>
    </source>
</reference>
<dbReference type="Proteomes" id="UP001549691">
    <property type="component" value="Unassembled WGS sequence"/>
</dbReference>
<dbReference type="NCBIfam" id="TIGR02481">
    <property type="entry name" value="hemeryth_dom"/>
    <property type="match status" value="1"/>
</dbReference>
<evidence type="ECO:0000259" key="5">
    <source>
        <dbReference type="Pfam" id="PF01814"/>
    </source>
</evidence>
<feature type="domain" description="Hemerythrin-like" evidence="5">
    <location>
        <begin position="36"/>
        <end position="145"/>
    </location>
</feature>
<dbReference type="InterPro" id="IPR012827">
    <property type="entry name" value="Hemerythrin_metal-bd"/>
</dbReference>
<dbReference type="InterPro" id="IPR035938">
    <property type="entry name" value="Hemerythrin-like_sf"/>
</dbReference>
<evidence type="ECO:0000313" key="6">
    <source>
        <dbReference type="EMBL" id="MET7012620.1"/>
    </source>
</evidence>
<evidence type="ECO:0000256" key="2">
    <source>
        <dbReference type="ARBA" id="ARBA00022621"/>
    </source>
</evidence>
<keyword evidence="3" id="KW-0479">Metal-binding</keyword>
<dbReference type="InterPro" id="IPR050669">
    <property type="entry name" value="Hemerythrin"/>
</dbReference>
<dbReference type="InterPro" id="IPR016131">
    <property type="entry name" value="Haemerythrin_Fe_BS"/>
</dbReference>
<evidence type="ECO:0000256" key="4">
    <source>
        <dbReference type="ARBA" id="ARBA00023004"/>
    </source>
</evidence>
<comment type="caution">
    <text evidence="6">The sequence shown here is derived from an EMBL/GenBank/DDBJ whole genome shotgun (WGS) entry which is preliminary data.</text>
</comment>
<evidence type="ECO:0000256" key="1">
    <source>
        <dbReference type="ARBA" id="ARBA00010587"/>
    </source>
</evidence>
<dbReference type="EMBL" id="JBEWZI010000001">
    <property type="protein sequence ID" value="MET7012620.1"/>
    <property type="molecule type" value="Genomic_DNA"/>
</dbReference>
<keyword evidence="4" id="KW-0408">Iron</keyword>
<evidence type="ECO:0000313" key="7">
    <source>
        <dbReference type="Proteomes" id="UP001549691"/>
    </source>
</evidence>
<organism evidence="6 7">
    <name type="scientific">Uliginosibacterium flavum</name>
    <dbReference type="NCBI Taxonomy" id="1396831"/>
    <lineage>
        <taxon>Bacteria</taxon>
        <taxon>Pseudomonadati</taxon>
        <taxon>Pseudomonadota</taxon>
        <taxon>Betaproteobacteria</taxon>
        <taxon>Rhodocyclales</taxon>
        <taxon>Zoogloeaceae</taxon>
        <taxon>Uliginosibacterium</taxon>
    </lineage>
</organism>
<dbReference type="Gene3D" id="1.20.120.50">
    <property type="entry name" value="Hemerythrin-like"/>
    <property type="match status" value="1"/>
</dbReference>
<keyword evidence="2" id="KW-0813">Transport</keyword>
<dbReference type="CDD" id="cd12107">
    <property type="entry name" value="Hemerythrin"/>
    <property type="match status" value="1"/>
</dbReference>
<gene>
    <name evidence="6" type="ORF">ABXR19_00345</name>
</gene>
<name>A0ABV2TFB8_9RHOO</name>
<keyword evidence="2" id="KW-0561">Oxygen transport</keyword>
<evidence type="ECO:0000256" key="3">
    <source>
        <dbReference type="ARBA" id="ARBA00022723"/>
    </source>
</evidence>
<comment type="similarity">
    <text evidence="1">Belongs to the hemerythrin family.</text>
</comment>
<accession>A0ABV2TFB8</accession>
<dbReference type="SUPFAM" id="SSF47188">
    <property type="entry name" value="Hemerythrin-like"/>
    <property type="match status" value="1"/>
</dbReference>